<reference evidence="6" key="2">
    <citation type="submission" date="2025-08" db="UniProtKB">
        <authorList>
            <consortium name="Ensembl"/>
        </authorList>
    </citation>
    <scope>IDENTIFICATION</scope>
</reference>
<dbReference type="GO" id="GO:0022857">
    <property type="term" value="F:transmembrane transporter activity"/>
    <property type="evidence" value="ECO:0007669"/>
    <property type="project" value="InterPro"/>
</dbReference>
<proteinExistence type="predicted"/>
<organism evidence="6 7">
    <name type="scientific">Sus scrofa</name>
    <name type="common">Pig</name>
    <dbReference type="NCBI Taxonomy" id="9823"/>
    <lineage>
        <taxon>Eukaryota</taxon>
        <taxon>Metazoa</taxon>
        <taxon>Chordata</taxon>
        <taxon>Craniata</taxon>
        <taxon>Vertebrata</taxon>
        <taxon>Euteleostomi</taxon>
        <taxon>Mammalia</taxon>
        <taxon>Eutheria</taxon>
        <taxon>Laurasiatheria</taxon>
        <taxon>Artiodactyla</taxon>
        <taxon>Suina</taxon>
        <taxon>Suidae</taxon>
        <taxon>Sus</taxon>
    </lineage>
</organism>
<dbReference type="Pfam" id="PF13520">
    <property type="entry name" value="AA_permease_2"/>
    <property type="match status" value="1"/>
</dbReference>
<dbReference type="AlphaFoldDB" id="A0A4X1U290"/>
<keyword evidence="4 5" id="KW-0472">Membrane</keyword>
<keyword evidence="2 5" id="KW-0812">Transmembrane</keyword>
<dbReference type="Proteomes" id="UP000314985">
    <property type="component" value="Chromosome 3"/>
</dbReference>
<dbReference type="PANTHER" id="PTHR11785">
    <property type="entry name" value="AMINO ACID TRANSPORTER"/>
    <property type="match status" value="1"/>
</dbReference>
<evidence type="ECO:0000313" key="7">
    <source>
        <dbReference type="Proteomes" id="UP000314985"/>
    </source>
</evidence>
<sequence length="250" mass="27709">MEILTFLSAPRLCQNLVCALLIAIPLVTGLYLLVNISYLLVLSPSEILSSDAMAVSWGNQVLGAWAWLVPLAVALATFGSVNGLFFSGSRVCYVAAREGHMPRLLSMVHVRRFTPAPALMFTTAVALVLVTPGSFNTIVNSLSFLGWLTYGTTISCLLYLRMKKKKNLPRPYKVPIIIPAIMLLASLYLVLAPILDHPQMEFLYLFLFLLSGLPVYFLFVYFRCQPRCLQVATLHLQLLLEVAPTTKNAD</sequence>
<dbReference type="Gene3D" id="1.20.1740.10">
    <property type="entry name" value="Amino acid/polyamine transporter I"/>
    <property type="match status" value="1"/>
</dbReference>
<evidence type="ECO:0000256" key="2">
    <source>
        <dbReference type="ARBA" id="ARBA00022692"/>
    </source>
</evidence>
<keyword evidence="3 5" id="KW-1133">Transmembrane helix</keyword>
<reference evidence="6 7" key="1">
    <citation type="submission" date="2017-08" db="EMBL/GenBank/DDBJ databases">
        <title>USMARCv1.0.</title>
        <authorList>
            <person name="Hannum G.I."/>
            <person name="Koren S."/>
            <person name="Schroeder S.G."/>
            <person name="Chin S.C."/>
            <person name="Nonneman D.J."/>
            <person name="Becker S.A."/>
            <person name="Rosen B.D."/>
            <person name="Bickhart D.M."/>
            <person name="Putnam N.H."/>
            <person name="Green R.E."/>
            <person name="Tuggle C.K."/>
            <person name="Liu H."/>
            <person name="Rohrer G.A."/>
            <person name="Warr A."/>
            <person name="Hall R."/>
            <person name="Kim K."/>
            <person name="Hume D.A."/>
            <person name="Talbot R."/>
            <person name="Chow W."/>
            <person name="Howe K."/>
            <person name="Schwartz A.S."/>
            <person name="Watson M."/>
            <person name="Archibald A.L."/>
            <person name="Phillippy A.M."/>
            <person name="Smith T.P.L."/>
        </authorList>
    </citation>
    <scope>NUCLEOTIDE SEQUENCE [LARGE SCALE GENOMIC DNA]</scope>
</reference>
<evidence type="ECO:0000256" key="3">
    <source>
        <dbReference type="ARBA" id="ARBA00022989"/>
    </source>
</evidence>
<evidence type="ECO:0000256" key="1">
    <source>
        <dbReference type="ARBA" id="ARBA00004141"/>
    </source>
</evidence>
<feature type="transmembrane region" description="Helical" evidence="5">
    <location>
        <begin position="203"/>
        <end position="222"/>
    </location>
</feature>
<evidence type="ECO:0008006" key="8">
    <source>
        <dbReference type="Google" id="ProtNLM"/>
    </source>
</evidence>
<name>A0A4X1U290_PIG</name>
<dbReference type="PANTHER" id="PTHR11785:SF340">
    <property type="entry name" value="AROMATIC-PREFERRING AMINO ACID TRANSPORTER"/>
    <property type="match status" value="1"/>
</dbReference>
<feature type="transmembrane region" description="Helical" evidence="5">
    <location>
        <begin position="141"/>
        <end position="160"/>
    </location>
</feature>
<evidence type="ECO:0000256" key="4">
    <source>
        <dbReference type="ARBA" id="ARBA00023136"/>
    </source>
</evidence>
<feature type="transmembrane region" description="Helical" evidence="5">
    <location>
        <begin position="12"/>
        <end position="42"/>
    </location>
</feature>
<dbReference type="FunFam" id="1.20.1740.10:FF:000095">
    <property type="entry name" value="B(0,+)-type amino acid transporter 1-like"/>
    <property type="match status" value="1"/>
</dbReference>
<dbReference type="Ensembl" id="ENSSSCT00070026521.1">
    <property type="protein sequence ID" value="ENSSSCP00070022034.1"/>
    <property type="gene ID" value="ENSSSCG00070013604.1"/>
</dbReference>
<protein>
    <recommendedName>
        <fullName evidence="8">B(0,+)-type amino acid transporter 1-like</fullName>
    </recommendedName>
</protein>
<dbReference type="GO" id="GO:0016020">
    <property type="term" value="C:membrane"/>
    <property type="evidence" value="ECO:0007669"/>
    <property type="project" value="UniProtKB-SubCell"/>
</dbReference>
<dbReference type="InterPro" id="IPR002293">
    <property type="entry name" value="AA/rel_permease1"/>
</dbReference>
<evidence type="ECO:0000313" key="6">
    <source>
        <dbReference type="Ensembl" id="ENSSSCP00070022034.1"/>
    </source>
</evidence>
<accession>A0A4X1U290</accession>
<feature type="transmembrane region" description="Helical" evidence="5">
    <location>
        <begin position="116"/>
        <end position="135"/>
    </location>
</feature>
<feature type="transmembrane region" description="Helical" evidence="5">
    <location>
        <begin position="62"/>
        <end position="95"/>
    </location>
</feature>
<dbReference type="InterPro" id="IPR050598">
    <property type="entry name" value="AminoAcid_Transporter"/>
</dbReference>
<comment type="subcellular location">
    <subcellularLocation>
        <location evidence="1">Membrane</location>
        <topology evidence="1">Multi-pass membrane protein</topology>
    </subcellularLocation>
</comment>
<evidence type="ECO:0000256" key="5">
    <source>
        <dbReference type="SAM" id="Phobius"/>
    </source>
</evidence>
<feature type="transmembrane region" description="Helical" evidence="5">
    <location>
        <begin position="172"/>
        <end position="191"/>
    </location>
</feature>